<feature type="transmembrane region" description="Helical" evidence="7">
    <location>
        <begin position="314"/>
        <end position="336"/>
    </location>
</feature>
<feature type="transmembrane region" description="Helical" evidence="7">
    <location>
        <begin position="368"/>
        <end position="392"/>
    </location>
</feature>
<evidence type="ECO:0000259" key="8">
    <source>
        <dbReference type="Pfam" id="PF02687"/>
    </source>
</evidence>
<dbReference type="AlphaFoldDB" id="A0A0M4MBP4"/>
<feature type="transmembrane region" description="Helical" evidence="7">
    <location>
        <begin position="59"/>
        <end position="85"/>
    </location>
</feature>
<organism evidence="9 10">
    <name type="scientific">Lawsonella clevelandensis</name>
    <dbReference type="NCBI Taxonomy" id="1528099"/>
    <lineage>
        <taxon>Bacteria</taxon>
        <taxon>Bacillati</taxon>
        <taxon>Actinomycetota</taxon>
        <taxon>Actinomycetes</taxon>
        <taxon>Mycobacteriales</taxon>
        <taxon>Lawsonellaceae</taxon>
        <taxon>Lawsonella</taxon>
    </lineage>
</organism>
<feature type="transmembrane region" description="Helical" evidence="7">
    <location>
        <begin position="404"/>
        <end position="430"/>
    </location>
</feature>
<keyword evidence="5 7" id="KW-1133">Transmembrane helix</keyword>
<evidence type="ECO:0000256" key="6">
    <source>
        <dbReference type="ARBA" id="ARBA00023136"/>
    </source>
</evidence>
<accession>A0A0M4MBP4</accession>
<evidence type="ECO:0000313" key="10">
    <source>
        <dbReference type="Proteomes" id="UP000068137"/>
    </source>
</evidence>
<proteinExistence type="inferred from homology"/>
<name>A0A0M4MBP4_9ACTN</name>
<dbReference type="InterPro" id="IPR051447">
    <property type="entry name" value="Lipoprotein-release_system"/>
</dbReference>
<dbReference type="GO" id="GO:0044874">
    <property type="term" value="P:lipoprotein localization to outer membrane"/>
    <property type="evidence" value="ECO:0007669"/>
    <property type="project" value="TreeGrafter"/>
</dbReference>
<evidence type="ECO:0000256" key="2">
    <source>
        <dbReference type="ARBA" id="ARBA00005236"/>
    </source>
</evidence>
<keyword evidence="3" id="KW-1003">Cell membrane</keyword>
<dbReference type="PANTHER" id="PTHR30489">
    <property type="entry name" value="LIPOPROTEIN-RELEASING SYSTEM TRANSMEMBRANE PROTEIN LOLE"/>
    <property type="match status" value="1"/>
</dbReference>
<dbReference type="KEGG" id="cbq:AL705_02745"/>
<dbReference type="STRING" id="1528099.AL705_02745"/>
<gene>
    <name evidence="9" type="ORF">AL705_02745</name>
</gene>
<feature type="transmembrane region" description="Helical" evidence="7">
    <location>
        <begin position="106"/>
        <end position="134"/>
    </location>
</feature>
<feature type="transmembrane region" description="Helical" evidence="7">
    <location>
        <begin position="232"/>
        <end position="258"/>
    </location>
</feature>
<dbReference type="InterPro" id="IPR003838">
    <property type="entry name" value="ABC3_permease_C"/>
</dbReference>
<feature type="transmembrane region" description="Helical" evidence="7">
    <location>
        <begin position="154"/>
        <end position="171"/>
    </location>
</feature>
<evidence type="ECO:0000313" key="9">
    <source>
        <dbReference type="EMBL" id="ALE18758.1"/>
    </source>
</evidence>
<evidence type="ECO:0000256" key="7">
    <source>
        <dbReference type="SAM" id="Phobius"/>
    </source>
</evidence>
<feature type="transmembrane region" description="Helical" evidence="7">
    <location>
        <begin position="287"/>
        <end position="308"/>
    </location>
</feature>
<keyword evidence="4 7" id="KW-0812">Transmembrane</keyword>
<feature type="domain" description="ABC3 transporter permease C-terminal" evidence="8">
    <location>
        <begin position="62"/>
        <end position="179"/>
    </location>
</feature>
<reference evidence="9 10" key="1">
    <citation type="journal article" date="2015" name="Genome Announc.">
        <title>Complete Genome Sequences for Two Strains of a Novel Fastidious, Partially Acid-Fast, Gram-Positive Corynebacterineae Bacterium, Derived from Human Clinical Samples.</title>
        <authorList>
            <person name="Nicholson A.C."/>
            <person name="Bell M."/>
            <person name="Humrighouse B.W."/>
            <person name="McQuiston J.R."/>
        </authorList>
    </citation>
    <scope>NUCLEOTIDE SEQUENCE [LARGE SCALE GENOMIC DNA]</scope>
    <source>
        <strain evidence="9 10">X1698</strain>
    </source>
</reference>
<comment type="subcellular location">
    <subcellularLocation>
        <location evidence="1">Cell membrane</location>
        <topology evidence="1">Multi-pass membrane protein</topology>
    </subcellularLocation>
</comment>
<evidence type="ECO:0000256" key="3">
    <source>
        <dbReference type="ARBA" id="ARBA00022475"/>
    </source>
</evidence>
<keyword evidence="6 7" id="KW-0472">Membrane</keyword>
<feature type="transmembrane region" description="Helical" evidence="7">
    <location>
        <begin position="200"/>
        <end position="220"/>
    </location>
</feature>
<sequence>MNQIVKRDLWFHRSTWMWTFAALLVCSTCVGTVFASAASVGASIAKTGSEAMELELQSLVSVLMSFIGITACAVIATNARLAVLAQSRSHALWKILGMPSGKVRRIVLAQVALLAAIAGAFASILAPAFSILYVHTWAETGLPVSGPPAYSPSVLFGTILLTIAFALTGAWRPAKRAAKVDELQALRDAAMPTSSVTKSALTSGICLLGMAGLCFFTGVIDGIYKDGEPDAIVAGMLMLLAAALALSAWTLPAVLACWSSLIRTKDLAWHLARAAVRQRTAQSISASLPYALAISLIGTLYGSVAAAGVEAQGIGMVLGLILPICIAGGMGTVAMFGTQRRSDSRMLHTLGVPRAQINRANALEGASYGVTGLVFGWFFTLASSLVGSILLGMPVMAGLSYLPWGLLTVLTLCCLGVPTLTAVGSGWVTYEPESTTFLRDRRKSSRTAESRVQ</sequence>
<dbReference type="EMBL" id="CP012390">
    <property type="protein sequence ID" value="ALE18758.1"/>
    <property type="molecule type" value="Genomic_DNA"/>
</dbReference>
<evidence type="ECO:0000256" key="5">
    <source>
        <dbReference type="ARBA" id="ARBA00022989"/>
    </source>
</evidence>
<protein>
    <recommendedName>
        <fullName evidence="8">ABC3 transporter permease C-terminal domain-containing protein</fullName>
    </recommendedName>
</protein>
<dbReference type="Pfam" id="PF02687">
    <property type="entry name" value="FtsX"/>
    <property type="match status" value="1"/>
</dbReference>
<dbReference type="GO" id="GO:0098797">
    <property type="term" value="C:plasma membrane protein complex"/>
    <property type="evidence" value="ECO:0007669"/>
    <property type="project" value="TreeGrafter"/>
</dbReference>
<comment type="similarity">
    <text evidence="2">Belongs to the ABC-4 integral membrane protein family. LolC/E subfamily.</text>
</comment>
<dbReference type="PANTHER" id="PTHR30489:SF0">
    <property type="entry name" value="LIPOPROTEIN-RELEASING SYSTEM TRANSMEMBRANE PROTEIN LOLE"/>
    <property type="match status" value="1"/>
</dbReference>
<evidence type="ECO:0000256" key="4">
    <source>
        <dbReference type="ARBA" id="ARBA00022692"/>
    </source>
</evidence>
<dbReference type="Proteomes" id="UP000068137">
    <property type="component" value="Chromosome"/>
</dbReference>
<evidence type="ECO:0000256" key="1">
    <source>
        <dbReference type="ARBA" id="ARBA00004651"/>
    </source>
</evidence>